<protein>
    <submittedName>
        <fullName evidence="1">Uncharacterized protein</fullName>
    </submittedName>
</protein>
<keyword evidence="2" id="KW-1185">Reference proteome</keyword>
<name>A0ACB9QDQ3_9MYRT</name>
<dbReference type="Proteomes" id="UP001057402">
    <property type="component" value="Chromosome 6"/>
</dbReference>
<gene>
    <name evidence="1" type="ORF">MLD38_020392</name>
</gene>
<accession>A0ACB9QDQ3</accession>
<evidence type="ECO:0000313" key="2">
    <source>
        <dbReference type="Proteomes" id="UP001057402"/>
    </source>
</evidence>
<organism evidence="1 2">
    <name type="scientific">Melastoma candidum</name>
    <dbReference type="NCBI Taxonomy" id="119954"/>
    <lineage>
        <taxon>Eukaryota</taxon>
        <taxon>Viridiplantae</taxon>
        <taxon>Streptophyta</taxon>
        <taxon>Embryophyta</taxon>
        <taxon>Tracheophyta</taxon>
        <taxon>Spermatophyta</taxon>
        <taxon>Magnoliopsida</taxon>
        <taxon>eudicotyledons</taxon>
        <taxon>Gunneridae</taxon>
        <taxon>Pentapetalae</taxon>
        <taxon>rosids</taxon>
        <taxon>malvids</taxon>
        <taxon>Myrtales</taxon>
        <taxon>Melastomataceae</taxon>
        <taxon>Melastomatoideae</taxon>
        <taxon>Melastomateae</taxon>
        <taxon>Melastoma</taxon>
    </lineage>
</organism>
<evidence type="ECO:0000313" key="1">
    <source>
        <dbReference type="EMBL" id="KAI4364278.1"/>
    </source>
</evidence>
<proteinExistence type="predicted"/>
<comment type="caution">
    <text evidence="1">The sequence shown here is derived from an EMBL/GenBank/DDBJ whole genome shotgun (WGS) entry which is preliminary data.</text>
</comment>
<reference evidence="2" key="1">
    <citation type="journal article" date="2023" name="Front. Plant Sci.">
        <title>Chromosomal-level genome assembly of Melastoma candidum provides insights into trichome evolution.</title>
        <authorList>
            <person name="Zhong Y."/>
            <person name="Wu W."/>
            <person name="Sun C."/>
            <person name="Zou P."/>
            <person name="Liu Y."/>
            <person name="Dai S."/>
            <person name="Zhou R."/>
        </authorList>
    </citation>
    <scope>NUCLEOTIDE SEQUENCE [LARGE SCALE GENOMIC DNA]</scope>
</reference>
<dbReference type="EMBL" id="CM042885">
    <property type="protein sequence ID" value="KAI4364278.1"/>
    <property type="molecule type" value="Genomic_DNA"/>
</dbReference>
<sequence>MSPSTDMCSDVWLEILSRVSLTTLGVCRAVSRQWNLISYEPALMSLRSKRTDTLHGYMVRWYDDVHRQTASFVSSTMPCGDGNGHVNPISLEFLRLFGCSIDMEAAHQGIVLCHRDNQKNPRVPQYIVTKPSTKQWVVIPNPRTRNRTLVIDLVVLRSQPVLHYKIVRVSTPYHKNYAPPAYPCEVFDSETWKWKKLGDIKLSRDYYMCHFGKKVTVSGTTCVLLSCPDRIFMFDLIKETWIILSLPFEKVDVDEWIDLVKVEGKLGVLRRDSADNELWLMKDRHNIVWCKTKYEATVDDSQEVMMVHYRRHLTWPAAVFPFCCDFEQTNLGPHGQSRAVG</sequence>